<organism evidence="5 6">
    <name type="scientific">Algisphaera agarilytica</name>
    <dbReference type="NCBI Taxonomy" id="1385975"/>
    <lineage>
        <taxon>Bacteria</taxon>
        <taxon>Pseudomonadati</taxon>
        <taxon>Planctomycetota</taxon>
        <taxon>Phycisphaerae</taxon>
        <taxon>Phycisphaerales</taxon>
        <taxon>Phycisphaeraceae</taxon>
        <taxon>Algisphaera</taxon>
    </lineage>
</organism>
<comment type="similarity">
    <text evidence="1">Belongs to the DinB family.</text>
</comment>
<keyword evidence="2 3" id="KW-0479">Metal-binding</keyword>
<dbReference type="InterPro" id="IPR034660">
    <property type="entry name" value="DinB/YfiT-like"/>
</dbReference>
<dbReference type="Gene3D" id="1.20.120.450">
    <property type="entry name" value="dinb family like domain"/>
    <property type="match status" value="1"/>
</dbReference>
<evidence type="ECO:0000256" key="2">
    <source>
        <dbReference type="ARBA" id="ARBA00022723"/>
    </source>
</evidence>
<proteinExistence type="inferred from homology"/>
<keyword evidence="6" id="KW-1185">Reference proteome</keyword>
<dbReference type="GO" id="GO:0046872">
    <property type="term" value="F:metal ion binding"/>
    <property type="evidence" value="ECO:0007669"/>
    <property type="project" value="UniProtKB-KW"/>
</dbReference>
<reference evidence="5 6" key="1">
    <citation type="submission" date="2020-08" db="EMBL/GenBank/DDBJ databases">
        <title>Genomic Encyclopedia of Type Strains, Phase IV (KMG-IV): sequencing the most valuable type-strain genomes for metagenomic binning, comparative biology and taxonomic classification.</title>
        <authorList>
            <person name="Goeker M."/>
        </authorList>
    </citation>
    <scope>NUCLEOTIDE SEQUENCE [LARGE SCALE GENOMIC DNA]</scope>
    <source>
        <strain evidence="5 6">DSM 103725</strain>
    </source>
</reference>
<accession>A0A7X0LKP9</accession>
<evidence type="ECO:0000256" key="1">
    <source>
        <dbReference type="ARBA" id="ARBA00008635"/>
    </source>
</evidence>
<evidence type="ECO:0000313" key="5">
    <source>
        <dbReference type="EMBL" id="MBB6430157.1"/>
    </source>
</evidence>
<feature type="binding site" evidence="3">
    <location>
        <position position="129"/>
    </location>
    <ligand>
        <name>a divalent metal cation</name>
        <dbReference type="ChEBI" id="CHEBI:60240"/>
    </ligand>
</feature>
<dbReference type="Pfam" id="PF12867">
    <property type="entry name" value="DinB_2"/>
    <property type="match status" value="1"/>
</dbReference>
<feature type="binding site" evidence="3">
    <location>
        <position position="47"/>
    </location>
    <ligand>
        <name>a divalent metal cation</name>
        <dbReference type="ChEBI" id="CHEBI:60240"/>
    </ligand>
</feature>
<dbReference type="PANTHER" id="PTHR37302:SF3">
    <property type="entry name" value="DAMAGE-INDUCIBLE PROTEIN DINB"/>
    <property type="match status" value="1"/>
</dbReference>
<evidence type="ECO:0000256" key="3">
    <source>
        <dbReference type="PIRSR" id="PIRSR607837-1"/>
    </source>
</evidence>
<dbReference type="EMBL" id="JACHGY010000001">
    <property type="protein sequence ID" value="MBB6430157.1"/>
    <property type="molecule type" value="Genomic_DNA"/>
</dbReference>
<dbReference type="PANTHER" id="PTHR37302">
    <property type="entry name" value="SLR1116 PROTEIN"/>
    <property type="match status" value="1"/>
</dbReference>
<dbReference type="InterPro" id="IPR007837">
    <property type="entry name" value="DinB"/>
</dbReference>
<dbReference type="SUPFAM" id="SSF109854">
    <property type="entry name" value="DinB/YfiT-like putative metalloenzymes"/>
    <property type="match status" value="1"/>
</dbReference>
<dbReference type="AlphaFoldDB" id="A0A7X0LKP9"/>
<dbReference type="InterPro" id="IPR024775">
    <property type="entry name" value="DinB-like"/>
</dbReference>
<protein>
    <submittedName>
        <fullName evidence="5">Putative damage-inducible protein DinB</fullName>
    </submittedName>
</protein>
<feature type="binding site" evidence="3">
    <location>
        <position position="133"/>
    </location>
    <ligand>
        <name>a divalent metal cation</name>
        <dbReference type="ChEBI" id="CHEBI:60240"/>
    </ligand>
</feature>
<dbReference type="RefSeq" id="WP_184677693.1">
    <property type="nucleotide sequence ID" value="NZ_JACHGY010000001.1"/>
</dbReference>
<name>A0A7X0LKP9_9BACT</name>
<feature type="domain" description="DinB-like" evidence="4">
    <location>
        <begin position="14"/>
        <end position="137"/>
    </location>
</feature>
<comment type="caution">
    <text evidence="5">The sequence shown here is derived from an EMBL/GenBank/DDBJ whole genome shotgun (WGS) entry which is preliminary data.</text>
</comment>
<gene>
    <name evidence="5" type="ORF">HNQ40_001963</name>
</gene>
<evidence type="ECO:0000259" key="4">
    <source>
        <dbReference type="Pfam" id="PF12867"/>
    </source>
</evidence>
<evidence type="ECO:0000313" key="6">
    <source>
        <dbReference type="Proteomes" id="UP000541810"/>
    </source>
</evidence>
<dbReference type="Proteomes" id="UP000541810">
    <property type="component" value="Unassembled WGS sequence"/>
</dbReference>
<sequence length="168" mass="19556">MNILDRLLRHDADTTRKLLQLAAGLSDEDLDRTFDLGLDTLRKTFWHMIDCHESWLDQMKGRPARDENWRADISVAELIKRHDAVCEELYAFAKDIEDNNRLNETFIDHWMDPPRRKTFGGCIVHLATHAMHHRAQLLFMLRRLGVEGVPEGDALTWENQARGGWEPA</sequence>